<dbReference type="InterPro" id="IPR025227">
    <property type="entry name" value="DUF4169"/>
</dbReference>
<keyword evidence="3" id="KW-1185">Reference proteome</keyword>
<feature type="compositionally biased region" description="Basic and acidic residues" evidence="1">
    <location>
        <begin position="14"/>
        <end position="59"/>
    </location>
</feature>
<protein>
    <submittedName>
        <fullName evidence="2">DUF4169 family protein</fullName>
    </submittedName>
</protein>
<name>A0ABT1MSJ5_9RHOB</name>
<feature type="region of interest" description="Disordered" evidence="1">
    <location>
        <begin position="1"/>
        <end position="67"/>
    </location>
</feature>
<dbReference type="Proteomes" id="UP001203945">
    <property type="component" value="Unassembled WGS sequence"/>
</dbReference>
<reference evidence="2 3" key="1">
    <citation type="submission" date="2022-03" db="EMBL/GenBank/DDBJ databases">
        <authorList>
            <person name="He Y."/>
        </authorList>
    </citation>
    <scope>NUCLEOTIDE SEQUENCE [LARGE SCALE GENOMIC DNA]</scope>
    <source>
        <strain evidence="2 3">TK19116</strain>
    </source>
</reference>
<dbReference type="EMBL" id="JAKZEU010000004">
    <property type="protein sequence ID" value="MCQ0971156.1"/>
    <property type="molecule type" value="Genomic_DNA"/>
</dbReference>
<dbReference type="RefSeq" id="WP_255330168.1">
    <property type="nucleotide sequence ID" value="NZ_JAKZEU010000004.1"/>
</dbReference>
<proteinExistence type="predicted"/>
<evidence type="ECO:0000256" key="1">
    <source>
        <dbReference type="SAM" id="MobiDB-lite"/>
    </source>
</evidence>
<comment type="caution">
    <text evidence="2">The sequence shown here is derived from an EMBL/GenBank/DDBJ whole genome shotgun (WGS) entry which is preliminary data.</text>
</comment>
<gene>
    <name evidence="2" type="ORF">MLD63_12055</name>
</gene>
<dbReference type="Pfam" id="PF13770">
    <property type="entry name" value="DUF4169"/>
    <property type="match status" value="1"/>
</dbReference>
<evidence type="ECO:0000313" key="2">
    <source>
        <dbReference type="EMBL" id="MCQ0971156.1"/>
    </source>
</evidence>
<accession>A0ABT1MSJ5</accession>
<organism evidence="2 3">
    <name type="scientific">Paracoccus albicereus</name>
    <dbReference type="NCBI Taxonomy" id="2922394"/>
    <lineage>
        <taxon>Bacteria</taxon>
        <taxon>Pseudomonadati</taxon>
        <taxon>Pseudomonadota</taxon>
        <taxon>Alphaproteobacteria</taxon>
        <taxon>Rhodobacterales</taxon>
        <taxon>Paracoccaceae</taxon>
        <taxon>Paracoccus</taxon>
    </lineage>
</organism>
<evidence type="ECO:0000313" key="3">
    <source>
        <dbReference type="Proteomes" id="UP001203945"/>
    </source>
</evidence>
<sequence>MARIINLRQARKQQARDRKRTDADAKAARHGETRAVREARQAEEQRMARVFDGHAREDAAQDGSGDD</sequence>